<dbReference type="EMBL" id="JACYTO010000002">
    <property type="protein sequence ID" value="MBD8503270.1"/>
    <property type="molecule type" value="Genomic_DNA"/>
</dbReference>
<dbReference type="Pfam" id="PF07793">
    <property type="entry name" value="DUF1631"/>
    <property type="match status" value="2"/>
</dbReference>
<protein>
    <submittedName>
        <fullName evidence="2">DUF1631 family protein</fullName>
    </submittedName>
</protein>
<dbReference type="InterPro" id="IPR012434">
    <property type="entry name" value="DUF1631"/>
</dbReference>
<keyword evidence="3" id="KW-1185">Reference proteome</keyword>
<evidence type="ECO:0000313" key="3">
    <source>
        <dbReference type="Proteomes" id="UP000603602"/>
    </source>
</evidence>
<proteinExistence type="predicted"/>
<sequence length="476" mass="50535">MIDTSTASAPQSAQERLRDHCRSVLLASLEAFARGLGFVQQETIAAFLDEAARCHDELAGLHDRRGFEQAHGLTASRISLVHEHDLEFTLELTALARRLRDYCGGELSRLHLRYMTLLGQRDAAAEQTPVGPETVCRALRALSDAAGFDPEQRLQFLERCGEPLAHALRATYRELGATLDAAGVAPYRNTPPAPAPAASSDGRAHERAEASGEGQRRSAAAAGATDDELAGRIAELVQPAHALAERAERREHSLIQATALIESLMSTETPNAIRQFLTRSWLPLLARLHYNHGSDHQQWQICGELAGRLVRSARLPADPQERQQWASGLPALVRKLTQGLVALGLDADARQAALAPCMALHGALIAGETPPAGLPPVPANATLSAPLGANGLRILNHTGYSASSPAPHPVTDAAAGSWLAIDLPDGSALHGCIAWVGATGHMVVLADPDAPQVLVASRRALAELAAAGRCRVLNAA</sequence>
<accession>A0ABR9BCN7</accession>
<feature type="compositionally biased region" description="Basic and acidic residues" evidence="1">
    <location>
        <begin position="202"/>
        <end position="216"/>
    </location>
</feature>
<dbReference type="RefSeq" id="WP_187718119.1">
    <property type="nucleotide sequence ID" value="NZ_JACTAH010000002.1"/>
</dbReference>
<reference evidence="3" key="1">
    <citation type="submission" date="2023-07" db="EMBL/GenBank/DDBJ databases">
        <title>Thauera sp. CAU 1555 isolated from sand of Yaerae Beach.</title>
        <authorList>
            <person name="Kim W."/>
        </authorList>
    </citation>
    <scope>NUCLEOTIDE SEQUENCE [LARGE SCALE GENOMIC DNA]</scope>
    <source>
        <strain evidence="3">CAU 1555</strain>
    </source>
</reference>
<dbReference type="Proteomes" id="UP000603602">
    <property type="component" value="Unassembled WGS sequence"/>
</dbReference>
<evidence type="ECO:0000256" key="1">
    <source>
        <dbReference type="SAM" id="MobiDB-lite"/>
    </source>
</evidence>
<comment type="caution">
    <text evidence="2">The sequence shown here is derived from an EMBL/GenBank/DDBJ whole genome shotgun (WGS) entry which is preliminary data.</text>
</comment>
<organism evidence="2 3">
    <name type="scientific">Thauera sedimentorum</name>
    <dbReference type="NCBI Taxonomy" id="2767595"/>
    <lineage>
        <taxon>Bacteria</taxon>
        <taxon>Pseudomonadati</taxon>
        <taxon>Pseudomonadota</taxon>
        <taxon>Betaproteobacteria</taxon>
        <taxon>Rhodocyclales</taxon>
        <taxon>Zoogloeaceae</taxon>
        <taxon>Thauera</taxon>
    </lineage>
</organism>
<gene>
    <name evidence="2" type="ORF">IFO67_10295</name>
</gene>
<feature type="region of interest" description="Disordered" evidence="1">
    <location>
        <begin position="186"/>
        <end position="225"/>
    </location>
</feature>
<name>A0ABR9BCN7_9RHOO</name>
<evidence type="ECO:0000313" key="2">
    <source>
        <dbReference type="EMBL" id="MBD8503270.1"/>
    </source>
</evidence>